<evidence type="ECO:0000313" key="1">
    <source>
        <dbReference type="EMBL" id="KYO25591.1"/>
    </source>
</evidence>
<sequence>MERARADRDAISSSISDFTSDIRGWGNAKENVIAQPGDLTLRAGKEIQSRDSGGALGRKKPWTSSAWPCLFLYLPFGSRTEIPRFGGH</sequence>
<evidence type="ECO:0000313" key="2">
    <source>
        <dbReference type="Proteomes" id="UP000050525"/>
    </source>
</evidence>
<protein>
    <submittedName>
        <fullName evidence="1">Uncharacterized protein</fullName>
    </submittedName>
</protein>
<accession>A0A151MM09</accession>
<keyword evidence="2" id="KW-1185">Reference proteome</keyword>
<dbReference type="AlphaFoldDB" id="A0A151MM09"/>
<dbReference type="EMBL" id="AKHW03005724">
    <property type="protein sequence ID" value="KYO25591.1"/>
    <property type="molecule type" value="Genomic_DNA"/>
</dbReference>
<reference evidence="1 2" key="1">
    <citation type="journal article" date="2012" name="Genome Biol.">
        <title>Sequencing three crocodilian genomes to illuminate the evolution of archosaurs and amniotes.</title>
        <authorList>
            <person name="St John J.A."/>
            <person name="Braun E.L."/>
            <person name="Isberg S.R."/>
            <person name="Miles L.G."/>
            <person name="Chong A.Y."/>
            <person name="Gongora J."/>
            <person name="Dalzell P."/>
            <person name="Moran C."/>
            <person name="Bed'hom B."/>
            <person name="Abzhanov A."/>
            <person name="Burgess S.C."/>
            <person name="Cooksey A.M."/>
            <person name="Castoe T.A."/>
            <person name="Crawford N.G."/>
            <person name="Densmore L.D."/>
            <person name="Drew J.C."/>
            <person name="Edwards S.V."/>
            <person name="Faircloth B.C."/>
            <person name="Fujita M.K."/>
            <person name="Greenwold M.J."/>
            <person name="Hoffmann F.G."/>
            <person name="Howard J.M."/>
            <person name="Iguchi T."/>
            <person name="Janes D.E."/>
            <person name="Khan S.Y."/>
            <person name="Kohno S."/>
            <person name="de Koning A.J."/>
            <person name="Lance S.L."/>
            <person name="McCarthy F.M."/>
            <person name="McCormack J.E."/>
            <person name="Merchant M.E."/>
            <person name="Peterson D.G."/>
            <person name="Pollock D.D."/>
            <person name="Pourmand N."/>
            <person name="Raney B.J."/>
            <person name="Roessler K.A."/>
            <person name="Sanford J.R."/>
            <person name="Sawyer R.H."/>
            <person name="Schmidt C.J."/>
            <person name="Triplett E.W."/>
            <person name="Tuberville T.D."/>
            <person name="Venegas-Anaya M."/>
            <person name="Howard J.T."/>
            <person name="Jarvis E.D."/>
            <person name="Guillette L.J.Jr."/>
            <person name="Glenn T.C."/>
            <person name="Green R.E."/>
            <person name="Ray D.A."/>
        </authorList>
    </citation>
    <scope>NUCLEOTIDE SEQUENCE [LARGE SCALE GENOMIC DNA]</scope>
    <source>
        <strain evidence="1">KSC_2009_1</strain>
    </source>
</reference>
<dbReference type="Proteomes" id="UP000050525">
    <property type="component" value="Unassembled WGS sequence"/>
</dbReference>
<comment type="caution">
    <text evidence="1">The sequence shown here is derived from an EMBL/GenBank/DDBJ whole genome shotgun (WGS) entry which is preliminary data.</text>
</comment>
<name>A0A151MM09_ALLMI</name>
<organism evidence="1 2">
    <name type="scientific">Alligator mississippiensis</name>
    <name type="common">American alligator</name>
    <dbReference type="NCBI Taxonomy" id="8496"/>
    <lineage>
        <taxon>Eukaryota</taxon>
        <taxon>Metazoa</taxon>
        <taxon>Chordata</taxon>
        <taxon>Craniata</taxon>
        <taxon>Vertebrata</taxon>
        <taxon>Euteleostomi</taxon>
        <taxon>Archelosauria</taxon>
        <taxon>Archosauria</taxon>
        <taxon>Crocodylia</taxon>
        <taxon>Alligatoridae</taxon>
        <taxon>Alligatorinae</taxon>
        <taxon>Alligator</taxon>
    </lineage>
</organism>
<proteinExistence type="predicted"/>
<gene>
    <name evidence="1" type="ORF">Y1Q_0013757</name>
</gene>